<dbReference type="AlphaFoldDB" id="A0A368XNY7"/>
<dbReference type="UniPathway" id="UPA00299"/>
<comment type="pathway">
    <text evidence="1 4">Glycan biosynthesis; trehalose biosynthesis.</text>
</comment>
<gene>
    <name evidence="5" type="ORF">DES41_107411</name>
</gene>
<comment type="similarity">
    <text evidence="2 4">Belongs to the trehalose phosphatase family.</text>
</comment>
<dbReference type="NCBIfam" id="TIGR00685">
    <property type="entry name" value="T6PP"/>
    <property type="match status" value="1"/>
</dbReference>
<protein>
    <recommendedName>
        <fullName evidence="4">Trehalose 6-phosphate phosphatase</fullName>
        <ecNumber evidence="4">3.1.3.12</ecNumber>
    </recommendedName>
</protein>
<keyword evidence="4" id="KW-0460">Magnesium</keyword>
<dbReference type="GO" id="GO:0046872">
    <property type="term" value="F:metal ion binding"/>
    <property type="evidence" value="ECO:0007669"/>
    <property type="project" value="UniProtKB-KW"/>
</dbReference>
<dbReference type="InterPro" id="IPR044651">
    <property type="entry name" value="OTSB-like"/>
</dbReference>
<evidence type="ECO:0000313" key="6">
    <source>
        <dbReference type="Proteomes" id="UP000252884"/>
    </source>
</evidence>
<dbReference type="InterPro" id="IPR006379">
    <property type="entry name" value="HAD-SF_hydro_IIB"/>
</dbReference>
<dbReference type="PANTHER" id="PTHR43768:SF3">
    <property type="entry name" value="TREHALOSE 6-PHOSPHATE PHOSPHATASE"/>
    <property type="match status" value="1"/>
</dbReference>
<evidence type="ECO:0000256" key="4">
    <source>
        <dbReference type="RuleBase" id="RU361117"/>
    </source>
</evidence>
<dbReference type="Proteomes" id="UP000252884">
    <property type="component" value="Unassembled WGS sequence"/>
</dbReference>
<dbReference type="Gene3D" id="3.40.50.1000">
    <property type="entry name" value="HAD superfamily/HAD-like"/>
    <property type="match status" value="1"/>
</dbReference>
<evidence type="ECO:0000256" key="2">
    <source>
        <dbReference type="ARBA" id="ARBA00008770"/>
    </source>
</evidence>
<dbReference type="EMBL" id="QPJK01000007">
    <property type="protein sequence ID" value="RCW68886.1"/>
    <property type="molecule type" value="Genomic_DNA"/>
</dbReference>
<dbReference type="GO" id="GO:0004805">
    <property type="term" value="F:trehalose-phosphatase activity"/>
    <property type="evidence" value="ECO:0007669"/>
    <property type="project" value="UniProtKB-EC"/>
</dbReference>
<dbReference type="NCBIfam" id="TIGR01484">
    <property type="entry name" value="HAD-SF-IIB"/>
    <property type="match status" value="1"/>
</dbReference>
<evidence type="ECO:0000256" key="3">
    <source>
        <dbReference type="ARBA" id="ARBA00022801"/>
    </source>
</evidence>
<dbReference type="InterPro" id="IPR003337">
    <property type="entry name" value="Trehalose_PPase"/>
</dbReference>
<sequence>MTQATDFSFAPLLDPNASALFLDFDGTLVDLAPEPDAIVIPPDLVSLLAALRDRLGGALAVVSGRSVGAIDTFLHPLDLPAAGVHGSERRAADGNLVLLPTPSLDTVEQAAAKLLHDHPALAVEPKRGAVALHYRQAPQLEDLCRRTMEAAVAASPGVTLLHGKMVFEAKSSLANKGKALGAFLEEPPFAGRKPVFLGDDTTDEPGFQVAQQLGGVGIKVGPGETLAQQRIAGPAAVRAGLAAWLAL</sequence>
<organism evidence="5 6">
    <name type="scientific">Pseudorhodoferax soli</name>
    <dbReference type="NCBI Taxonomy" id="545864"/>
    <lineage>
        <taxon>Bacteria</taxon>
        <taxon>Pseudomonadati</taxon>
        <taxon>Pseudomonadota</taxon>
        <taxon>Betaproteobacteria</taxon>
        <taxon>Burkholderiales</taxon>
        <taxon>Comamonadaceae</taxon>
    </lineage>
</organism>
<dbReference type="Pfam" id="PF02358">
    <property type="entry name" value="Trehalose_PPase"/>
    <property type="match status" value="1"/>
</dbReference>
<comment type="caution">
    <text evidence="5">The sequence shown here is derived from an EMBL/GenBank/DDBJ whole genome shotgun (WGS) entry which is preliminary data.</text>
</comment>
<comment type="function">
    <text evidence="4">Removes the phosphate from trehalose 6-phosphate to produce free trehalose.</text>
</comment>
<dbReference type="InterPro" id="IPR023214">
    <property type="entry name" value="HAD_sf"/>
</dbReference>
<keyword evidence="3 4" id="KW-0378">Hydrolase</keyword>
<dbReference type="Gene3D" id="3.30.70.1020">
    <property type="entry name" value="Trehalose-6-phosphate phosphatase related protein, domain 2"/>
    <property type="match status" value="1"/>
</dbReference>
<name>A0A368XNY7_9BURK</name>
<evidence type="ECO:0000313" key="5">
    <source>
        <dbReference type="EMBL" id="RCW68886.1"/>
    </source>
</evidence>
<dbReference type="SUPFAM" id="SSF56784">
    <property type="entry name" value="HAD-like"/>
    <property type="match status" value="1"/>
</dbReference>
<dbReference type="GO" id="GO:0005992">
    <property type="term" value="P:trehalose biosynthetic process"/>
    <property type="evidence" value="ECO:0007669"/>
    <property type="project" value="UniProtKB-UniPathway"/>
</dbReference>
<accession>A0A368XNY7</accession>
<dbReference type="InterPro" id="IPR036412">
    <property type="entry name" value="HAD-like_sf"/>
</dbReference>
<keyword evidence="6" id="KW-1185">Reference proteome</keyword>
<dbReference type="EC" id="3.1.3.12" evidence="4"/>
<reference evidence="5 6" key="1">
    <citation type="submission" date="2018-07" db="EMBL/GenBank/DDBJ databases">
        <title>Genomic Encyclopedia of Type Strains, Phase IV (KMG-IV): sequencing the most valuable type-strain genomes for metagenomic binning, comparative biology and taxonomic classification.</title>
        <authorList>
            <person name="Goeker M."/>
        </authorList>
    </citation>
    <scope>NUCLEOTIDE SEQUENCE [LARGE SCALE GENOMIC DNA]</scope>
    <source>
        <strain evidence="5 6">DSM 21634</strain>
    </source>
</reference>
<dbReference type="OrthoDB" id="9814913at2"/>
<evidence type="ECO:0000256" key="1">
    <source>
        <dbReference type="ARBA" id="ARBA00005199"/>
    </source>
</evidence>
<comment type="catalytic activity">
    <reaction evidence="4">
        <text>alpha,alpha-trehalose 6-phosphate + H2O = alpha,alpha-trehalose + phosphate</text>
        <dbReference type="Rhea" id="RHEA:23420"/>
        <dbReference type="ChEBI" id="CHEBI:15377"/>
        <dbReference type="ChEBI" id="CHEBI:16551"/>
        <dbReference type="ChEBI" id="CHEBI:43474"/>
        <dbReference type="ChEBI" id="CHEBI:58429"/>
        <dbReference type="EC" id="3.1.3.12"/>
    </reaction>
</comment>
<dbReference type="RefSeq" id="WP_114470389.1">
    <property type="nucleotide sequence ID" value="NZ_QPJK01000007.1"/>
</dbReference>
<dbReference type="CDD" id="cd01627">
    <property type="entry name" value="HAD_TPP"/>
    <property type="match status" value="1"/>
</dbReference>
<keyword evidence="4" id="KW-0479">Metal-binding</keyword>
<comment type="cofactor">
    <cofactor evidence="4">
        <name>Mg(2+)</name>
        <dbReference type="ChEBI" id="CHEBI:18420"/>
    </cofactor>
</comment>
<dbReference type="PANTHER" id="PTHR43768">
    <property type="entry name" value="TREHALOSE 6-PHOSPHATE PHOSPHATASE"/>
    <property type="match status" value="1"/>
</dbReference>
<proteinExistence type="inferred from homology"/>